<dbReference type="InterPro" id="IPR050266">
    <property type="entry name" value="AB_hydrolase_sf"/>
</dbReference>
<accession>A0ABT8YB11</accession>
<sequence length="309" mass="33185">MTRGKVAATALTIGTVLGAGYLFSALARRRSERIAPATGHFVTIDGVRLHYLEAGDGPPILLIHGLGGQLRHFSYALLEKLARRHRVIMIDRPGAGHSARMRGYGIAEHAAIVARFIETLALDHPIIAAHSFGGAVALSLALDHPELVGKLALIAPLSQPDMVVQQPFKTFLAAPLWLREMACRTAAVPIGVAIRGRVHRATFAPEAVAPDFDAEGGGLLVLRPETLAAGFEEISTASTQLSRMVSRYPEITVPVSILFGREDQVLDPAIHGERTALSIAHSRLAWIEGGHMLPVTQPDAVARFILEES</sequence>
<name>A0ABT8YB11_9SPHN</name>
<protein>
    <submittedName>
        <fullName evidence="2">Alpha/beta hydrolase</fullName>
    </submittedName>
</protein>
<dbReference type="InterPro" id="IPR029058">
    <property type="entry name" value="AB_hydrolase_fold"/>
</dbReference>
<gene>
    <name evidence="2" type="ORF">Q4F19_14025</name>
</gene>
<keyword evidence="3" id="KW-1185">Reference proteome</keyword>
<dbReference type="SUPFAM" id="SSF53474">
    <property type="entry name" value="alpha/beta-Hydrolases"/>
    <property type="match status" value="1"/>
</dbReference>
<evidence type="ECO:0000313" key="2">
    <source>
        <dbReference type="EMBL" id="MDO6415506.1"/>
    </source>
</evidence>
<evidence type="ECO:0000259" key="1">
    <source>
        <dbReference type="Pfam" id="PF00561"/>
    </source>
</evidence>
<dbReference type="PRINTS" id="PR00111">
    <property type="entry name" value="ABHYDROLASE"/>
</dbReference>
<dbReference type="RefSeq" id="WP_303543567.1">
    <property type="nucleotide sequence ID" value="NZ_JAUOTP010000006.1"/>
</dbReference>
<dbReference type="Proteomes" id="UP001169764">
    <property type="component" value="Unassembled WGS sequence"/>
</dbReference>
<dbReference type="PANTHER" id="PTHR43798">
    <property type="entry name" value="MONOACYLGLYCEROL LIPASE"/>
    <property type="match status" value="1"/>
</dbReference>
<keyword evidence="2" id="KW-0378">Hydrolase</keyword>
<dbReference type="Pfam" id="PF00561">
    <property type="entry name" value="Abhydrolase_1"/>
    <property type="match status" value="1"/>
</dbReference>
<reference evidence="2" key="1">
    <citation type="submission" date="2023-07" db="EMBL/GenBank/DDBJ databases">
        <authorList>
            <person name="Kim M."/>
        </authorList>
    </citation>
    <scope>NUCLEOTIDE SEQUENCE</scope>
    <source>
        <strain evidence="2">BIUV-7</strain>
    </source>
</reference>
<organism evidence="2 3">
    <name type="scientific">Sphingomonas natans</name>
    <dbReference type="NCBI Taxonomy" id="3063330"/>
    <lineage>
        <taxon>Bacteria</taxon>
        <taxon>Pseudomonadati</taxon>
        <taxon>Pseudomonadota</taxon>
        <taxon>Alphaproteobacteria</taxon>
        <taxon>Sphingomonadales</taxon>
        <taxon>Sphingomonadaceae</taxon>
        <taxon>Sphingomonas</taxon>
    </lineage>
</organism>
<dbReference type="Gene3D" id="3.40.50.1820">
    <property type="entry name" value="alpha/beta hydrolase"/>
    <property type="match status" value="1"/>
</dbReference>
<feature type="domain" description="AB hydrolase-1" evidence="1">
    <location>
        <begin position="58"/>
        <end position="294"/>
    </location>
</feature>
<dbReference type="InterPro" id="IPR000073">
    <property type="entry name" value="AB_hydrolase_1"/>
</dbReference>
<proteinExistence type="predicted"/>
<evidence type="ECO:0000313" key="3">
    <source>
        <dbReference type="Proteomes" id="UP001169764"/>
    </source>
</evidence>
<comment type="caution">
    <text evidence="2">The sequence shown here is derived from an EMBL/GenBank/DDBJ whole genome shotgun (WGS) entry which is preliminary data.</text>
</comment>
<dbReference type="GO" id="GO:0016787">
    <property type="term" value="F:hydrolase activity"/>
    <property type="evidence" value="ECO:0007669"/>
    <property type="project" value="UniProtKB-KW"/>
</dbReference>
<dbReference type="EMBL" id="JAUOTP010000006">
    <property type="protein sequence ID" value="MDO6415506.1"/>
    <property type="molecule type" value="Genomic_DNA"/>
</dbReference>